<evidence type="ECO:0000313" key="2">
    <source>
        <dbReference type="Proteomes" id="UP000805841"/>
    </source>
</evidence>
<reference evidence="1 2" key="1">
    <citation type="journal article" date="2020" name="Insects">
        <title>Bacteria Belonging to Pseudomonas typographi sp. nov. from the Bark Beetle Ips typographus Have Genomic Potential to Aid in the Host Ecology.</title>
        <authorList>
            <person name="Peral-Aranega E."/>
            <person name="Saati-Santamaria Z."/>
            <person name="Kolarik M."/>
            <person name="Rivas R."/>
            <person name="Garcia-Fraile P."/>
        </authorList>
    </citation>
    <scope>NUCLEOTIDE SEQUENCE [LARGE SCALE GENOMIC DNA]</scope>
    <source>
        <strain evidence="1 2">CA3A</strain>
    </source>
</reference>
<keyword evidence="2" id="KW-1185">Reference proteome</keyword>
<dbReference type="EMBL" id="JAAOCA010000003">
    <property type="protein sequence ID" value="MBD1597706.1"/>
    <property type="molecule type" value="Genomic_DNA"/>
</dbReference>
<dbReference type="RefSeq" id="WP_190417271.1">
    <property type="nucleotide sequence ID" value="NZ_JAAOCA010000003.1"/>
</dbReference>
<protein>
    <recommendedName>
        <fullName evidence="3">Acyl-CoA dehydrogenase</fullName>
    </recommendedName>
</protein>
<name>A0ABR7YWZ9_9PSED</name>
<comment type="caution">
    <text evidence="1">The sequence shown here is derived from an EMBL/GenBank/DDBJ whole genome shotgun (WGS) entry which is preliminary data.</text>
</comment>
<organism evidence="1 2">
    <name type="scientific">Pseudomonas typographi</name>
    <dbReference type="NCBI Taxonomy" id="2715964"/>
    <lineage>
        <taxon>Bacteria</taxon>
        <taxon>Pseudomonadati</taxon>
        <taxon>Pseudomonadota</taxon>
        <taxon>Gammaproteobacteria</taxon>
        <taxon>Pseudomonadales</taxon>
        <taxon>Pseudomonadaceae</taxon>
        <taxon>Pseudomonas</taxon>
    </lineage>
</organism>
<evidence type="ECO:0008006" key="3">
    <source>
        <dbReference type="Google" id="ProtNLM"/>
    </source>
</evidence>
<sequence>MGTPQATLAQAAASLAVARGAWQQALAQVRSGAAGERRDPYLLRRVGEVGVELQAAEALLALAGSSEQQAALLAAQALAQCALAATRAGQWLHEVGGSAPAPTLSAPAQGQGLRALGDHLLNRCPLWPAPPA</sequence>
<gene>
    <name evidence="1" type="ORF">HAQ05_03125</name>
</gene>
<evidence type="ECO:0000313" key="1">
    <source>
        <dbReference type="EMBL" id="MBD1597706.1"/>
    </source>
</evidence>
<proteinExistence type="predicted"/>
<accession>A0ABR7YWZ9</accession>
<dbReference type="Proteomes" id="UP000805841">
    <property type="component" value="Unassembled WGS sequence"/>
</dbReference>